<comment type="caution">
    <text evidence="6">The sequence shown here is derived from an EMBL/GenBank/DDBJ whole genome shotgun (WGS) entry which is preliminary data.</text>
</comment>
<dbReference type="InterPro" id="IPR001452">
    <property type="entry name" value="SH3_domain"/>
</dbReference>
<dbReference type="Pfam" id="PF04366">
    <property type="entry name" value="Ysc84"/>
    <property type="match status" value="1"/>
</dbReference>
<sequence length="418" mass="44900">MVRLAQSFRASQRLYGINQAPQLPESAIGSSSTPYHHLVPNRRTPTAECKKCGKILSSFINPRQAFGPEKVIPPSILSNAKGLAIITVFKAGFLGSGRFGSGLVVARLPDGTWSAPSAIGTLGGGFGGQIGFELTDFVFILNDTSAVKTFAQAGSITLGGNVSLAAGPVGRNAEAAGAASLKSVSGIFSYSKTKGLFAGVSLEGSAIIERRDANEKLYGTRYTAQQLLTGSVPPPPQAAPLMNILNSRVFSGMRLGSSDDTMYNDMPVYDDNHDDVVWEGRQGSAYGEGQQNPRSRSNTWQDDVYDRPNYNAPSRSNTFASRGFDDDYRFQDRPPEKKVGPGRPTAPKPVFGAKQATLKSNEAVALFNFDADQPGDLGFKKGDVITILKKTDSDNDWWTGQIGARHGIFPSNYVKMKE</sequence>
<organism evidence="6 7">
    <name type="scientific">Trichoderma harzianum</name>
    <name type="common">Hypocrea lixii</name>
    <dbReference type="NCBI Taxonomy" id="5544"/>
    <lineage>
        <taxon>Eukaryota</taxon>
        <taxon>Fungi</taxon>
        <taxon>Dikarya</taxon>
        <taxon>Ascomycota</taxon>
        <taxon>Pezizomycotina</taxon>
        <taxon>Sordariomycetes</taxon>
        <taxon>Hypocreomycetidae</taxon>
        <taxon>Hypocreales</taxon>
        <taxon>Hypocreaceae</taxon>
        <taxon>Trichoderma</taxon>
    </lineage>
</organism>
<accession>A0A2K0U4F4</accession>
<dbReference type="PANTHER" id="PTHR15629:SF2">
    <property type="entry name" value="SH3 DOMAIN-CONTAINING YSC84-LIKE PROTEIN 1"/>
    <property type="match status" value="1"/>
</dbReference>
<dbReference type="InterPro" id="IPR007461">
    <property type="entry name" value="Ysc84_actin-binding"/>
</dbReference>
<evidence type="ECO:0000256" key="4">
    <source>
        <dbReference type="SAM" id="MobiDB-lite"/>
    </source>
</evidence>
<dbReference type="Pfam" id="PF00018">
    <property type="entry name" value="SH3_1"/>
    <property type="match status" value="1"/>
</dbReference>
<protein>
    <recommendedName>
        <fullName evidence="5">SH3 domain-containing protein</fullName>
    </recommendedName>
</protein>
<feature type="compositionally biased region" description="Basic and acidic residues" evidence="4">
    <location>
        <begin position="323"/>
        <end position="339"/>
    </location>
</feature>
<evidence type="ECO:0000256" key="1">
    <source>
        <dbReference type="ARBA" id="ARBA00007761"/>
    </source>
</evidence>
<dbReference type="GO" id="GO:0051017">
    <property type="term" value="P:actin filament bundle assembly"/>
    <property type="evidence" value="ECO:0007669"/>
    <property type="project" value="TreeGrafter"/>
</dbReference>
<dbReference type="OrthoDB" id="443981at2759"/>
<proteinExistence type="inferred from homology"/>
<dbReference type="EMBL" id="MTYI01000100">
    <property type="protein sequence ID" value="PNP52650.1"/>
    <property type="molecule type" value="Genomic_DNA"/>
</dbReference>
<dbReference type="GO" id="GO:0051015">
    <property type="term" value="F:actin filament binding"/>
    <property type="evidence" value="ECO:0007669"/>
    <property type="project" value="TreeGrafter"/>
</dbReference>
<dbReference type="PRINTS" id="PR00452">
    <property type="entry name" value="SH3DOMAIN"/>
</dbReference>
<dbReference type="SMART" id="SM00326">
    <property type="entry name" value="SH3"/>
    <property type="match status" value="1"/>
</dbReference>
<gene>
    <name evidence="6" type="ORF">THARTR1_06815</name>
</gene>
<dbReference type="InterPro" id="IPR036028">
    <property type="entry name" value="SH3-like_dom_sf"/>
</dbReference>
<comment type="similarity">
    <text evidence="1">Belongs to the SH3YL1 family.</text>
</comment>
<dbReference type="Gene3D" id="2.30.30.40">
    <property type="entry name" value="SH3 Domains"/>
    <property type="match status" value="1"/>
</dbReference>
<name>A0A2K0U4F4_TRIHA</name>
<dbReference type="InterPro" id="IPR051702">
    <property type="entry name" value="SH3_domain_YSC84-like"/>
</dbReference>
<evidence type="ECO:0000256" key="2">
    <source>
        <dbReference type="ARBA" id="ARBA00022443"/>
    </source>
</evidence>
<dbReference type="CDD" id="cd11525">
    <property type="entry name" value="SYLF_SH3YL1_like"/>
    <property type="match status" value="1"/>
</dbReference>
<dbReference type="GO" id="GO:0051666">
    <property type="term" value="P:actin cortical patch localization"/>
    <property type="evidence" value="ECO:0007669"/>
    <property type="project" value="TreeGrafter"/>
</dbReference>
<feature type="compositionally biased region" description="Polar residues" evidence="4">
    <location>
        <begin position="289"/>
        <end position="301"/>
    </location>
</feature>
<dbReference type="InterPro" id="IPR033643">
    <property type="entry name" value="SYLF_SH3YL1-like"/>
</dbReference>
<dbReference type="SUPFAM" id="SSF50044">
    <property type="entry name" value="SH3-domain"/>
    <property type="match status" value="1"/>
</dbReference>
<evidence type="ECO:0000259" key="5">
    <source>
        <dbReference type="PROSITE" id="PS50002"/>
    </source>
</evidence>
<evidence type="ECO:0000256" key="3">
    <source>
        <dbReference type="PROSITE-ProRule" id="PRU00192"/>
    </source>
</evidence>
<feature type="compositionally biased region" description="Polar residues" evidence="4">
    <location>
        <begin position="311"/>
        <end position="320"/>
    </location>
</feature>
<dbReference type="GO" id="GO:0035091">
    <property type="term" value="F:phosphatidylinositol binding"/>
    <property type="evidence" value="ECO:0007669"/>
    <property type="project" value="TreeGrafter"/>
</dbReference>
<dbReference type="AlphaFoldDB" id="A0A2K0U4F4"/>
<dbReference type="GO" id="GO:0030479">
    <property type="term" value="C:actin cortical patch"/>
    <property type="evidence" value="ECO:0007669"/>
    <property type="project" value="TreeGrafter"/>
</dbReference>
<evidence type="ECO:0000313" key="7">
    <source>
        <dbReference type="Proteomes" id="UP000236290"/>
    </source>
</evidence>
<dbReference type="Proteomes" id="UP000236290">
    <property type="component" value="Unassembled WGS sequence"/>
</dbReference>
<dbReference type="CDD" id="cd11842">
    <property type="entry name" value="SH3_Ysc84p_like"/>
    <property type="match status" value="1"/>
</dbReference>
<dbReference type="FunFam" id="2.30.30.40:FF:000100">
    <property type="entry name" value="SH3 domain-containing YSC84-like protein 1"/>
    <property type="match status" value="1"/>
</dbReference>
<keyword evidence="2 3" id="KW-0728">SH3 domain</keyword>
<dbReference type="PANTHER" id="PTHR15629">
    <property type="entry name" value="SH3YL1 PROTEIN"/>
    <property type="match status" value="1"/>
</dbReference>
<dbReference type="PROSITE" id="PS50002">
    <property type="entry name" value="SH3"/>
    <property type="match status" value="1"/>
</dbReference>
<feature type="region of interest" description="Disordered" evidence="4">
    <location>
        <begin position="283"/>
        <end position="350"/>
    </location>
</feature>
<reference evidence="6 7" key="1">
    <citation type="submission" date="2017-02" db="EMBL/GenBank/DDBJ databases">
        <title>Genomes of Trichoderma spp. with biocontrol activity.</title>
        <authorList>
            <person name="Gardiner D."/>
            <person name="Kazan K."/>
            <person name="Vos C."/>
            <person name="Harvey P."/>
        </authorList>
    </citation>
    <scope>NUCLEOTIDE SEQUENCE [LARGE SCALE GENOMIC DNA]</scope>
    <source>
        <strain evidence="6 7">Tr1</strain>
    </source>
</reference>
<feature type="domain" description="SH3" evidence="5">
    <location>
        <begin position="358"/>
        <end position="418"/>
    </location>
</feature>
<dbReference type="PRINTS" id="PR01887">
    <property type="entry name" value="SPECTRNALPHA"/>
</dbReference>
<evidence type="ECO:0000313" key="6">
    <source>
        <dbReference type="EMBL" id="PNP52650.1"/>
    </source>
</evidence>